<gene>
    <name evidence="12" type="ORF">MNEG_12324</name>
</gene>
<dbReference type="GeneID" id="25729675"/>
<dbReference type="EMBL" id="KK103406">
    <property type="protein sequence ID" value="KIY95637.1"/>
    <property type="molecule type" value="Genomic_DNA"/>
</dbReference>
<dbReference type="InterPro" id="IPR053822">
    <property type="entry name" value="SDE2-like_dom"/>
</dbReference>
<dbReference type="GO" id="GO:0006397">
    <property type="term" value="P:mRNA processing"/>
    <property type="evidence" value="ECO:0007669"/>
    <property type="project" value="UniProtKB-KW"/>
</dbReference>
<dbReference type="InterPro" id="IPR029071">
    <property type="entry name" value="Ubiquitin-like_domsf"/>
</dbReference>
<dbReference type="AlphaFoldDB" id="A0A0D2J791"/>
<evidence type="ECO:0000313" key="13">
    <source>
        <dbReference type="Proteomes" id="UP000054498"/>
    </source>
</evidence>
<evidence type="ECO:0000256" key="2">
    <source>
        <dbReference type="ARBA" id="ARBA00004496"/>
    </source>
</evidence>
<feature type="region of interest" description="Disordered" evidence="10">
    <location>
        <begin position="176"/>
        <end position="268"/>
    </location>
</feature>
<comment type="similarity">
    <text evidence="3">Belongs to the SDE2 family.</text>
</comment>
<feature type="domain" description="Ubiquitin-like" evidence="11">
    <location>
        <begin position="1"/>
        <end position="60"/>
    </location>
</feature>
<dbReference type="Pfam" id="PF22782">
    <property type="entry name" value="SDE2"/>
    <property type="match status" value="1"/>
</dbReference>
<evidence type="ECO:0000256" key="4">
    <source>
        <dbReference type="ARBA" id="ARBA00022490"/>
    </source>
</evidence>
<dbReference type="InterPro" id="IPR051421">
    <property type="entry name" value="RNA_Proc_DNA_Dmg_Regulator"/>
</dbReference>
<keyword evidence="4" id="KW-0963">Cytoplasm</keyword>
<dbReference type="SMART" id="SM00213">
    <property type="entry name" value="UBQ"/>
    <property type="match status" value="1"/>
</dbReference>
<accession>A0A0D2J791</accession>
<evidence type="ECO:0000256" key="3">
    <source>
        <dbReference type="ARBA" id="ARBA00008726"/>
    </source>
</evidence>
<feature type="compositionally biased region" description="Gly residues" evidence="10">
    <location>
        <begin position="180"/>
        <end position="198"/>
    </location>
</feature>
<evidence type="ECO:0000256" key="6">
    <source>
        <dbReference type="ARBA" id="ARBA00023187"/>
    </source>
</evidence>
<evidence type="ECO:0000259" key="11">
    <source>
        <dbReference type="PROSITE" id="PS50053"/>
    </source>
</evidence>
<dbReference type="GO" id="GO:0005737">
    <property type="term" value="C:cytoplasm"/>
    <property type="evidence" value="ECO:0007669"/>
    <property type="project" value="UniProtKB-SubCell"/>
</dbReference>
<dbReference type="Gene3D" id="3.10.20.90">
    <property type="entry name" value="Phosphatidylinositol 3-kinase Catalytic Subunit, Chain A, domain 1"/>
    <property type="match status" value="1"/>
</dbReference>
<keyword evidence="6" id="KW-0508">mRNA splicing</keyword>
<dbReference type="GO" id="GO:0008380">
    <property type="term" value="P:RNA splicing"/>
    <property type="evidence" value="ECO:0007669"/>
    <property type="project" value="UniProtKB-KW"/>
</dbReference>
<dbReference type="OrthoDB" id="547031at2759"/>
<name>A0A0D2J791_9CHLO</name>
<evidence type="ECO:0000313" key="12">
    <source>
        <dbReference type="EMBL" id="KIY95637.1"/>
    </source>
</evidence>
<dbReference type="InterPro" id="IPR000626">
    <property type="entry name" value="Ubiquitin-like_dom"/>
</dbReference>
<comment type="subcellular location">
    <subcellularLocation>
        <location evidence="2">Cytoplasm</location>
    </subcellularLocation>
    <subcellularLocation>
        <location evidence="1">Nucleus</location>
    </subcellularLocation>
</comment>
<dbReference type="STRING" id="145388.A0A0D2J791"/>
<sequence length="268" mass="27621">MQLFVRVPGQPTVAVEIGSDATMAVLKQAIEDRTGIPAAEQLLTRGGRALPASLSALPYGAALDLLLRLAGGKGGFGALLRGQGRDGKITDNFDACRDLQGRRVRQVEAEKKLKEWAAQSKERELEKIAQQHIRDLARQQRQERDYEINVEAVRNEQRAALERVQEAVQSALAEGLATGAPGGSSGSGSGASGSGGGSSDTEAGGVEAEGGAPGSAGAKRKAPDAAAAAAFGEGAEAAAAAAKRPRKGMLDMLDGSEDGDSSSDEEDE</sequence>
<evidence type="ECO:0000256" key="5">
    <source>
        <dbReference type="ARBA" id="ARBA00022664"/>
    </source>
</evidence>
<feature type="coiled-coil region" evidence="9">
    <location>
        <begin position="122"/>
        <end position="174"/>
    </location>
</feature>
<dbReference type="RefSeq" id="XP_013894657.1">
    <property type="nucleotide sequence ID" value="XM_014039203.1"/>
</dbReference>
<dbReference type="CDD" id="cd17039">
    <property type="entry name" value="Ubl_ubiquitin_like"/>
    <property type="match status" value="1"/>
</dbReference>
<evidence type="ECO:0000256" key="8">
    <source>
        <dbReference type="ARBA" id="ARBA00023306"/>
    </source>
</evidence>
<dbReference type="Pfam" id="PF00240">
    <property type="entry name" value="ubiquitin"/>
    <property type="match status" value="1"/>
</dbReference>
<dbReference type="PANTHER" id="PTHR12786:SF1">
    <property type="entry name" value="SPLICING REGULATOR SDE2"/>
    <property type="match status" value="1"/>
</dbReference>
<dbReference type="GO" id="GO:0005634">
    <property type="term" value="C:nucleus"/>
    <property type="evidence" value="ECO:0007669"/>
    <property type="project" value="UniProtKB-SubCell"/>
</dbReference>
<dbReference type="Proteomes" id="UP000054498">
    <property type="component" value="Unassembled WGS sequence"/>
</dbReference>
<evidence type="ECO:0000256" key="10">
    <source>
        <dbReference type="SAM" id="MobiDB-lite"/>
    </source>
</evidence>
<dbReference type="KEGG" id="mng:MNEG_12324"/>
<keyword evidence="9" id="KW-0175">Coiled coil</keyword>
<reference evidence="12 13" key="1">
    <citation type="journal article" date="2013" name="BMC Genomics">
        <title>Reconstruction of the lipid metabolism for the microalga Monoraphidium neglectum from its genome sequence reveals characteristics suitable for biofuel production.</title>
        <authorList>
            <person name="Bogen C."/>
            <person name="Al-Dilaimi A."/>
            <person name="Albersmeier A."/>
            <person name="Wichmann J."/>
            <person name="Grundmann M."/>
            <person name="Rupp O."/>
            <person name="Lauersen K.J."/>
            <person name="Blifernez-Klassen O."/>
            <person name="Kalinowski J."/>
            <person name="Goesmann A."/>
            <person name="Mussgnug J.H."/>
            <person name="Kruse O."/>
        </authorList>
    </citation>
    <scope>NUCLEOTIDE SEQUENCE [LARGE SCALE GENOMIC DNA]</scope>
    <source>
        <strain evidence="12 13">SAG 48.87</strain>
    </source>
</reference>
<feature type="compositionally biased region" description="Low complexity" evidence="10">
    <location>
        <begin position="224"/>
        <end position="242"/>
    </location>
</feature>
<keyword evidence="8" id="KW-0131">Cell cycle</keyword>
<keyword evidence="13" id="KW-1185">Reference proteome</keyword>
<evidence type="ECO:0000256" key="9">
    <source>
        <dbReference type="SAM" id="Coils"/>
    </source>
</evidence>
<protein>
    <recommendedName>
        <fullName evidence="11">Ubiquitin-like domain-containing protein</fullName>
    </recommendedName>
</protein>
<feature type="compositionally biased region" description="Acidic residues" evidence="10">
    <location>
        <begin position="254"/>
        <end position="268"/>
    </location>
</feature>
<dbReference type="SUPFAM" id="SSF54236">
    <property type="entry name" value="Ubiquitin-like"/>
    <property type="match status" value="1"/>
</dbReference>
<dbReference type="PANTHER" id="PTHR12786">
    <property type="entry name" value="SPLICING FACTOR SF3A-RELATED"/>
    <property type="match status" value="1"/>
</dbReference>
<organism evidence="12 13">
    <name type="scientific">Monoraphidium neglectum</name>
    <dbReference type="NCBI Taxonomy" id="145388"/>
    <lineage>
        <taxon>Eukaryota</taxon>
        <taxon>Viridiplantae</taxon>
        <taxon>Chlorophyta</taxon>
        <taxon>core chlorophytes</taxon>
        <taxon>Chlorophyceae</taxon>
        <taxon>CS clade</taxon>
        <taxon>Sphaeropleales</taxon>
        <taxon>Selenastraceae</taxon>
        <taxon>Monoraphidium</taxon>
    </lineage>
</organism>
<keyword evidence="7" id="KW-0539">Nucleus</keyword>
<dbReference type="PROSITE" id="PS50053">
    <property type="entry name" value="UBIQUITIN_2"/>
    <property type="match status" value="1"/>
</dbReference>
<evidence type="ECO:0000256" key="7">
    <source>
        <dbReference type="ARBA" id="ARBA00023242"/>
    </source>
</evidence>
<keyword evidence="5" id="KW-0507">mRNA processing</keyword>
<evidence type="ECO:0000256" key="1">
    <source>
        <dbReference type="ARBA" id="ARBA00004123"/>
    </source>
</evidence>
<proteinExistence type="inferred from homology"/>